<name>A0A076EPQ8_RHOOP</name>
<dbReference type="AlphaFoldDB" id="A0A076EPQ8"/>
<dbReference type="EMBL" id="CP008947">
    <property type="protein sequence ID" value="AII07182.1"/>
    <property type="molecule type" value="Genomic_DNA"/>
</dbReference>
<reference evidence="2 3" key="1">
    <citation type="submission" date="2014-07" db="EMBL/GenBank/DDBJ databases">
        <title>Genome Sequence of Rhodococcus opacus Strain R7, a Biodegrader of Mono- and Polycyclic Aromatic Hydrocarbons.</title>
        <authorList>
            <person name="Di Gennaro P."/>
            <person name="Zampolli J."/>
            <person name="Presti I."/>
            <person name="Cappelletti M."/>
            <person name="D'Ursi P."/>
            <person name="Orro A."/>
            <person name="Mezzelani A."/>
            <person name="Milanesi L."/>
        </authorList>
    </citation>
    <scope>NUCLEOTIDE SEQUENCE [LARGE SCALE GENOMIC DNA]</scope>
    <source>
        <strain evidence="2 3">R7</strain>
    </source>
</reference>
<dbReference type="Pfam" id="PF07883">
    <property type="entry name" value="Cupin_2"/>
    <property type="match status" value="2"/>
</dbReference>
<evidence type="ECO:0000313" key="2">
    <source>
        <dbReference type="EMBL" id="AII07182.1"/>
    </source>
</evidence>
<dbReference type="CDD" id="cd02215">
    <property type="entry name" value="cupin_QDO_N_C"/>
    <property type="match status" value="2"/>
</dbReference>
<sequence>MTTFDIPVLDEVHAAAPQLDTLPGRCVPYSMAAGEGERHELGGQLITVIARPEDTGGQFGAAYVYGGKGTETPFLAHDREHRFLYVTDGRLQIWLPGESHVLVPGDSVTVPAGTPYAYRMLAHRTRFLSWLTAGDAHRWSQATGHATQSHVFDAEATPMSDARQSELADRFGVRVHDLEKTDLPAVTGSVLPAAESPYVLQAGEGDRWASLDQLNTYLARPRNTGGTYFAMHTMGGKSSYIPRHFHREHTENFFCIEGRILLHANGREILLTKGDFLHAPAGTIHSFAFDSHNTQMLGLLTTGVFEKFFEYMNVPTDAHVHTEGGDMRFPAEGFARARAELDLEVVGPPPERGDGR</sequence>
<dbReference type="PANTHER" id="PTHR36440:SF1">
    <property type="entry name" value="PUTATIVE (AFU_ORTHOLOGUE AFUA_8G07350)-RELATED"/>
    <property type="match status" value="1"/>
</dbReference>
<feature type="domain" description="Cupin type-2" evidence="1">
    <location>
        <begin position="238"/>
        <end position="292"/>
    </location>
</feature>
<dbReference type="PANTHER" id="PTHR36440">
    <property type="entry name" value="PUTATIVE (AFU_ORTHOLOGUE AFUA_8G07350)-RELATED"/>
    <property type="match status" value="1"/>
</dbReference>
<proteinExistence type="predicted"/>
<dbReference type="eggNOG" id="COG1917">
    <property type="taxonomic scope" value="Bacteria"/>
</dbReference>
<feature type="domain" description="Cupin type-2" evidence="1">
    <location>
        <begin position="68"/>
        <end position="119"/>
    </location>
</feature>
<dbReference type="InterPro" id="IPR014710">
    <property type="entry name" value="RmlC-like_jellyroll"/>
</dbReference>
<dbReference type="RefSeq" id="WP_128640380.1">
    <property type="nucleotide sequence ID" value="NZ_CP008947.1"/>
</dbReference>
<evidence type="ECO:0000259" key="1">
    <source>
        <dbReference type="Pfam" id="PF07883"/>
    </source>
</evidence>
<dbReference type="Proteomes" id="UP000028488">
    <property type="component" value="Chromosome"/>
</dbReference>
<accession>A0A076EPQ8</accession>
<dbReference type="InterPro" id="IPR011051">
    <property type="entry name" value="RmlC_Cupin_sf"/>
</dbReference>
<evidence type="ECO:0000313" key="3">
    <source>
        <dbReference type="Proteomes" id="UP000028488"/>
    </source>
</evidence>
<dbReference type="Gene3D" id="2.60.120.10">
    <property type="entry name" value="Jelly Rolls"/>
    <property type="match status" value="2"/>
</dbReference>
<organism evidence="2 3">
    <name type="scientific">Rhodococcus opacus</name>
    <name type="common">Nocardia opaca</name>
    <dbReference type="NCBI Taxonomy" id="37919"/>
    <lineage>
        <taxon>Bacteria</taxon>
        <taxon>Bacillati</taxon>
        <taxon>Actinomycetota</taxon>
        <taxon>Actinomycetes</taxon>
        <taxon>Mycobacteriales</taxon>
        <taxon>Nocardiaceae</taxon>
        <taxon>Rhodococcus</taxon>
    </lineage>
</organism>
<dbReference type="InterPro" id="IPR013096">
    <property type="entry name" value="Cupin_2"/>
</dbReference>
<dbReference type="SUPFAM" id="SSF51182">
    <property type="entry name" value="RmlC-like cupins"/>
    <property type="match status" value="1"/>
</dbReference>
<gene>
    <name evidence="2" type="ORF">EP51_22020</name>
</gene>
<dbReference type="InterPro" id="IPR053146">
    <property type="entry name" value="QDO-like"/>
</dbReference>
<protein>
    <submittedName>
        <fullName evidence="2">Cupin</fullName>
    </submittedName>
</protein>